<feature type="domain" description="Multidrug resistance protein MdtA-like barrel-sandwich hybrid" evidence="3">
    <location>
        <begin position="72"/>
        <end position="188"/>
    </location>
</feature>
<protein>
    <submittedName>
        <fullName evidence="5">RND transporter MFP subunit</fullName>
    </submittedName>
</protein>
<keyword evidence="2" id="KW-0175">Coiled coil</keyword>
<feature type="coiled-coil region" evidence="2">
    <location>
        <begin position="100"/>
        <end position="127"/>
    </location>
</feature>
<evidence type="ECO:0000313" key="5">
    <source>
        <dbReference type="EMBL" id="GGB05928.1"/>
    </source>
</evidence>
<organism evidence="5 6">
    <name type="scientific">Puia dinghuensis</name>
    <dbReference type="NCBI Taxonomy" id="1792502"/>
    <lineage>
        <taxon>Bacteria</taxon>
        <taxon>Pseudomonadati</taxon>
        <taxon>Bacteroidota</taxon>
        <taxon>Chitinophagia</taxon>
        <taxon>Chitinophagales</taxon>
        <taxon>Chitinophagaceae</taxon>
        <taxon>Puia</taxon>
    </lineage>
</organism>
<comment type="similarity">
    <text evidence="1">Belongs to the membrane fusion protein (MFP) (TC 8.A.1) family.</text>
</comment>
<dbReference type="PANTHER" id="PTHR30469">
    <property type="entry name" value="MULTIDRUG RESISTANCE PROTEIN MDTA"/>
    <property type="match status" value="1"/>
</dbReference>
<dbReference type="EMBL" id="BMJC01000003">
    <property type="protein sequence ID" value="GGB05928.1"/>
    <property type="molecule type" value="Genomic_DNA"/>
</dbReference>
<dbReference type="RefSeq" id="WP_188933349.1">
    <property type="nucleotide sequence ID" value="NZ_BMJC01000003.1"/>
</dbReference>
<dbReference type="InterPro" id="IPR006143">
    <property type="entry name" value="RND_pump_MFP"/>
</dbReference>
<evidence type="ECO:0000256" key="2">
    <source>
        <dbReference type="SAM" id="Coils"/>
    </source>
</evidence>
<keyword evidence="6" id="KW-1185">Reference proteome</keyword>
<dbReference type="Pfam" id="PF25954">
    <property type="entry name" value="Beta-barrel_RND_2"/>
    <property type="match status" value="1"/>
</dbReference>
<dbReference type="Gene3D" id="2.40.30.170">
    <property type="match status" value="1"/>
</dbReference>
<evidence type="ECO:0000256" key="1">
    <source>
        <dbReference type="ARBA" id="ARBA00009477"/>
    </source>
</evidence>
<reference evidence="5" key="2">
    <citation type="submission" date="2020-09" db="EMBL/GenBank/DDBJ databases">
        <authorList>
            <person name="Sun Q."/>
            <person name="Zhou Y."/>
        </authorList>
    </citation>
    <scope>NUCLEOTIDE SEQUENCE</scope>
    <source>
        <strain evidence="5">CGMCC 1.15448</strain>
    </source>
</reference>
<dbReference type="PANTHER" id="PTHR30469:SF15">
    <property type="entry name" value="HLYD FAMILY OF SECRETION PROTEINS"/>
    <property type="match status" value="1"/>
</dbReference>
<proteinExistence type="inferred from homology"/>
<dbReference type="Proteomes" id="UP000607559">
    <property type="component" value="Unassembled WGS sequence"/>
</dbReference>
<sequence>MNTLLLHYLRLPFAAMIIGLVFSGCGENKAAVTPPADVPIPVKLQPVVTGNQGRILQYSGLIASNSEARLSFKIGGIISRIYVKEGDHVVDGQLLATLDLTEIDAQVSQATQNVEKAQRDEQRINNLYRDTVASLEQVQNMHTQSTVAKDALNIARFNRQYAQIRATSSGTILHKLMNEGEYASAGTAVLEFNGADQGDWVVRFGVSDKDWVILHKGDKANVSIDAYPDQRFIGQITKLAEGADATGGTYAVEVTVTAAGRKLAPGLFCTLQLQPAGRRAYTFIPASALAEGDGSTGYVYTVNADKRTVKKLPVHIAFLQDDLIAVSSGLDSVSAVIADGVGYLTERSVVKLISNPDSLTK</sequence>
<gene>
    <name evidence="5" type="ORF">GCM10011511_31650</name>
</gene>
<dbReference type="GO" id="GO:1990281">
    <property type="term" value="C:efflux pump complex"/>
    <property type="evidence" value="ECO:0007669"/>
    <property type="project" value="TreeGrafter"/>
</dbReference>
<dbReference type="NCBIfam" id="TIGR01730">
    <property type="entry name" value="RND_mfp"/>
    <property type="match status" value="1"/>
</dbReference>
<dbReference type="InterPro" id="IPR058625">
    <property type="entry name" value="MdtA-like_BSH"/>
</dbReference>
<accession>A0A8J2UEP9</accession>
<dbReference type="GO" id="GO:0015562">
    <property type="term" value="F:efflux transmembrane transporter activity"/>
    <property type="evidence" value="ECO:0007669"/>
    <property type="project" value="TreeGrafter"/>
</dbReference>
<comment type="caution">
    <text evidence="5">The sequence shown here is derived from an EMBL/GenBank/DDBJ whole genome shotgun (WGS) entry which is preliminary data.</text>
</comment>
<feature type="domain" description="CusB-like beta-barrel" evidence="4">
    <location>
        <begin position="206"/>
        <end position="276"/>
    </location>
</feature>
<dbReference type="Gene3D" id="2.40.420.20">
    <property type="match status" value="1"/>
</dbReference>
<dbReference type="SUPFAM" id="SSF111369">
    <property type="entry name" value="HlyD-like secretion proteins"/>
    <property type="match status" value="1"/>
</dbReference>
<evidence type="ECO:0000313" key="6">
    <source>
        <dbReference type="Proteomes" id="UP000607559"/>
    </source>
</evidence>
<dbReference type="Gene3D" id="2.40.50.100">
    <property type="match status" value="1"/>
</dbReference>
<dbReference type="AlphaFoldDB" id="A0A8J2UEP9"/>
<evidence type="ECO:0000259" key="3">
    <source>
        <dbReference type="Pfam" id="PF25917"/>
    </source>
</evidence>
<name>A0A8J2UEP9_9BACT</name>
<reference evidence="5" key="1">
    <citation type="journal article" date="2014" name="Int. J. Syst. Evol. Microbiol.">
        <title>Complete genome sequence of Corynebacterium casei LMG S-19264T (=DSM 44701T), isolated from a smear-ripened cheese.</title>
        <authorList>
            <consortium name="US DOE Joint Genome Institute (JGI-PGF)"/>
            <person name="Walter F."/>
            <person name="Albersmeier A."/>
            <person name="Kalinowski J."/>
            <person name="Ruckert C."/>
        </authorList>
    </citation>
    <scope>NUCLEOTIDE SEQUENCE</scope>
    <source>
        <strain evidence="5">CGMCC 1.15448</strain>
    </source>
</reference>
<dbReference type="Pfam" id="PF25917">
    <property type="entry name" value="BSH_RND"/>
    <property type="match status" value="1"/>
</dbReference>
<dbReference type="InterPro" id="IPR058792">
    <property type="entry name" value="Beta-barrel_RND_2"/>
</dbReference>
<evidence type="ECO:0000259" key="4">
    <source>
        <dbReference type="Pfam" id="PF25954"/>
    </source>
</evidence>